<organism evidence="2 3">
    <name type="scientific">Meripilus lineatus</name>
    <dbReference type="NCBI Taxonomy" id="2056292"/>
    <lineage>
        <taxon>Eukaryota</taxon>
        <taxon>Fungi</taxon>
        <taxon>Dikarya</taxon>
        <taxon>Basidiomycota</taxon>
        <taxon>Agaricomycotina</taxon>
        <taxon>Agaricomycetes</taxon>
        <taxon>Polyporales</taxon>
        <taxon>Meripilaceae</taxon>
        <taxon>Meripilus</taxon>
    </lineage>
</organism>
<sequence>MSPSTFFGPINYTPESPTHHRIVTSEDGKTAGDDHTTGDETTAGDMTIAGDTSTAPGQEKVGDTGDGELISNIPTARDLQRSGDGPVIGSDGSENPGDGHLSGNHQHAGDDQ</sequence>
<keyword evidence="3" id="KW-1185">Reference proteome</keyword>
<feature type="region of interest" description="Disordered" evidence="1">
    <location>
        <begin position="1"/>
        <end position="112"/>
    </location>
</feature>
<reference evidence="2" key="1">
    <citation type="submission" date="2022-07" db="EMBL/GenBank/DDBJ databases">
        <title>Genome Sequence of Physisporinus lineatus.</title>
        <authorList>
            <person name="Buettner E."/>
        </authorList>
    </citation>
    <scope>NUCLEOTIDE SEQUENCE</scope>
    <source>
        <strain evidence="2">VT162</strain>
    </source>
</reference>
<dbReference type="AlphaFoldDB" id="A0AAD5UQP9"/>
<gene>
    <name evidence="2" type="ORF">NLI96_g12715</name>
</gene>
<evidence type="ECO:0000313" key="2">
    <source>
        <dbReference type="EMBL" id="KAJ3473980.1"/>
    </source>
</evidence>
<evidence type="ECO:0000256" key="1">
    <source>
        <dbReference type="SAM" id="MobiDB-lite"/>
    </source>
</evidence>
<comment type="caution">
    <text evidence="2">The sequence shown here is derived from an EMBL/GenBank/DDBJ whole genome shotgun (WGS) entry which is preliminary data.</text>
</comment>
<proteinExistence type="predicted"/>
<feature type="compositionally biased region" description="Basic and acidic residues" evidence="1">
    <location>
        <begin position="23"/>
        <end position="38"/>
    </location>
</feature>
<dbReference type="Proteomes" id="UP001212997">
    <property type="component" value="Unassembled WGS sequence"/>
</dbReference>
<name>A0AAD5UQP9_9APHY</name>
<evidence type="ECO:0000313" key="3">
    <source>
        <dbReference type="Proteomes" id="UP001212997"/>
    </source>
</evidence>
<protein>
    <submittedName>
        <fullName evidence="2">Uncharacterized protein</fullName>
    </submittedName>
</protein>
<dbReference type="EMBL" id="JANAWD010001187">
    <property type="protein sequence ID" value="KAJ3473980.1"/>
    <property type="molecule type" value="Genomic_DNA"/>
</dbReference>
<accession>A0AAD5UQP9</accession>